<sequence>MCVLMRFSAQGREIMGYDFGRFLKIRGAYGAGWSPDGRRVTFITSITGVPQAWEVAAEGGWPEQLTFHEERVAQAEYSPAEERLLYSMDAGGNERMQLFVLDRRTGLERDLTRQPDAIHQFGAFSPDGQAIAYTATRRNGTDFDVYVQRLPDGEPELVWETEGYHAVADWAPDGSSLLVSRHRSNMDGDLYLLDLASGEATLLTPHEGEARFHSARMTPDGRSVFLATDRDGDFLRLARLDLATQKIEYLTPDDHDVEEVELSRDGRYLVATRNVEGYSDLMLFTGEGRRMPDPQVPEGVFGGFAFSPDSRRLAFTLTGPDRNPDIWVLELPDGEARRLTRSTTAGIPRGVFRRPRLVRYPTFDDREIPALFYEPEAENAPVIVDVHGGPEAQERPDFNPVTQYLVHRGYAVFAPNVRGSTGYGKTYTHLDDVRKRMDSVRDLAHAALWLRENGYEKIAVMGGSYGGFMVLAALTEYPDLWSAGVDIVGIANLVTFLENTGSYRRALREAEYGSLERDREFLESISPIHKAERIRAPLMVIHGKNDPRVPVGEAEQIVERVRRSGGAVEYLLYDDEGHGLAKLKNRLDAYPRIAAFLDEHLGA</sequence>
<proteinExistence type="predicted"/>
<dbReference type="Gene3D" id="2.120.10.30">
    <property type="entry name" value="TolB, C-terminal domain"/>
    <property type="match status" value="2"/>
</dbReference>
<dbReference type="InterPro" id="IPR011659">
    <property type="entry name" value="WD40"/>
</dbReference>
<evidence type="ECO:0000259" key="4">
    <source>
        <dbReference type="PROSITE" id="PS50206"/>
    </source>
</evidence>
<dbReference type="Proteomes" id="UP000318065">
    <property type="component" value="Chromosome"/>
</dbReference>
<dbReference type="InterPro" id="IPR001375">
    <property type="entry name" value="Peptidase_S9_cat"/>
</dbReference>
<dbReference type="PANTHER" id="PTHR42776">
    <property type="entry name" value="SERINE PEPTIDASE S9 FAMILY MEMBER"/>
    <property type="match status" value="1"/>
</dbReference>
<evidence type="ECO:0000313" key="6">
    <source>
        <dbReference type="Proteomes" id="UP000318065"/>
    </source>
</evidence>
<evidence type="ECO:0000313" key="5">
    <source>
        <dbReference type="EMBL" id="BBL80846.1"/>
    </source>
</evidence>
<reference evidence="5" key="1">
    <citation type="journal article" date="2019" name="Microbiol. Resour. Announc.">
        <title>Complete Genome Sequence of Rubrobacter xylanophilus Strain AA3-22, Isolated from Arima Onsen in Japan.</title>
        <authorList>
            <person name="Tomariguchi N."/>
            <person name="Miyazaki K."/>
        </authorList>
    </citation>
    <scope>NUCLEOTIDE SEQUENCE [LARGE SCALE GENOMIC DNA]</scope>
    <source>
        <strain evidence="5">AA3-22</strain>
    </source>
</reference>
<evidence type="ECO:0000256" key="3">
    <source>
        <dbReference type="ARBA" id="ARBA00022825"/>
    </source>
</evidence>
<dbReference type="InterPro" id="IPR029058">
    <property type="entry name" value="AB_hydrolase_fold"/>
</dbReference>
<dbReference type="InterPro" id="IPR011042">
    <property type="entry name" value="6-blade_b-propeller_TolB-like"/>
</dbReference>
<dbReference type="InterPro" id="IPR001763">
    <property type="entry name" value="Rhodanese-like_dom"/>
</dbReference>
<name>A0A510HLD4_9ACTN</name>
<feature type="domain" description="Rhodanese" evidence="4">
    <location>
        <begin position="444"/>
        <end position="470"/>
    </location>
</feature>
<dbReference type="SUPFAM" id="SSF53474">
    <property type="entry name" value="alpha/beta-Hydrolases"/>
    <property type="match status" value="1"/>
</dbReference>
<keyword evidence="6" id="KW-1185">Reference proteome</keyword>
<dbReference type="InterPro" id="IPR002470">
    <property type="entry name" value="Peptidase_S9A"/>
</dbReference>
<accession>A0A510HLD4</accession>
<dbReference type="InterPro" id="IPR023302">
    <property type="entry name" value="Pept_S9A_N"/>
</dbReference>
<dbReference type="Pfam" id="PF02897">
    <property type="entry name" value="Peptidase_S9_N"/>
    <property type="match status" value="1"/>
</dbReference>
<evidence type="ECO:0000256" key="2">
    <source>
        <dbReference type="ARBA" id="ARBA00022801"/>
    </source>
</evidence>
<dbReference type="PROSITE" id="PS50206">
    <property type="entry name" value="RHODANESE_3"/>
    <property type="match status" value="1"/>
</dbReference>
<keyword evidence="1" id="KW-0645">Protease</keyword>
<dbReference type="GO" id="GO:0004252">
    <property type="term" value="F:serine-type endopeptidase activity"/>
    <property type="evidence" value="ECO:0007669"/>
    <property type="project" value="InterPro"/>
</dbReference>
<dbReference type="AlphaFoldDB" id="A0A510HLD4"/>
<gene>
    <name evidence="5" type="ORF">RxyAA322_27000</name>
</gene>
<dbReference type="SUPFAM" id="SSF82171">
    <property type="entry name" value="DPP6 N-terminal domain-like"/>
    <property type="match status" value="1"/>
</dbReference>
<organism evidence="5 6">
    <name type="scientific">Rubrobacter xylanophilus</name>
    <dbReference type="NCBI Taxonomy" id="49319"/>
    <lineage>
        <taxon>Bacteria</taxon>
        <taxon>Bacillati</taxon>
        <taxon>Actinomycetota</taxon>
        <taxon>Rubrobacteria</taxon>
        <taxon>Rubrobacterales</taxon>
        <taxon>Rubrobacteraceae</taxon>
        <taxon>Rubrobacter</taxon>
    </lineage>
</organism>
<keyword evidence="3" id="KW-0720">Serine protease</keyword>
<dbReference type="PANTHER" id="PTHR42776:SF27">
    <property type="entry name" value="DIPEPTIDYL PEPTIDASE FAMILY MEMBER 6"/>
    <property type="match status" value="1"/>
</dbReference>
<dbReference type="Gene3D" id="3.40.50.1820">
    <property type="entry name" value="alpha/beta hydrolase"/>
    <property type="match status" value="1"/>
</dbReference>
<evidence type="ECO:0000256" key="1">
    <source>
        <dbReference type="ARBA" id="ARBA00022670"/>
    </source>
</evidence>
<keyword evidence="2" id="KW-0378">Hydrolase</keyword>
<dbReference type="EMBL" id="AP019791">
    <property type="protein sequence ID" value="BBL80846.1"/>
    <property type="molecule type" value="Genomic_DNA"/>
</dbReference>
<dbReference type="Pfam" id="PF00326">
    <property type="entry name" value="Peptidase_S9"/>
    <property type="match status" value="1"/>
</dbReference>
<dbReference type="Pfam" id="PF07676">
    <property type="entry name" value="PD40"/>
    <property type="match status" value="2"/>
</dbReference>
<dbReference type="PRINTS" id="PR00862">
    <property type="entry name" value="PROLIGOPTASE"/>
</dbReference>
<protein>
    <submittedName>
        <fullName evidence="5">Peptidase S9</fullName>
    </submittedName>
</protein>
<dbReference type="GO" id="GO:0006508">
    <property type="term" value="P:proteolysis"/>
    <property type="evidence" value="ECO:0007669"/>
    <property type="project" value="UniProtKB-KW"/>
</dbReference>